<dbReference type="InterPro" id="IPR036890">
    <property type="entry name" value="HATPase_C_sf"/>
</dbReference>
<evidence type="ECO:0000259" key="18">
    <source>
        <dbReference type="PROSITE" id="PS50113"/>
    </source>
</evidence>
<evidence type="ECO:0000256" key="11">
    <source>
        <dbReference type="ARBA" id="ARBA00023012"/>
    </source>
</evidence>
<proteinExistence type="predicted"/>
<sequence>MKAVRSYSRQRRLKIATAGVATLVLFAIVGLSYRQWEQFRRSNVVAARARDVSESCHRVLSDMLDAETGQRGYLLTGDSRYLDPYNQAVRSLPADLATLKALLEQSPGGAESFGKLNAVVNDKLAELQQTIEVRRTRGSAPALAIVLSDRGKKRMDTIRALSREMEQSANAAGSRASAEGEAAAGTVLLAAAAGAMVLLFLFAFGLEPFASPEPLTWQRPWPMRHGAAVLAVIAVALFRAALTPLIGPTSLPFTLFFFAVAFAAWFGGFRPAVLSIALSLPIGAWFFAAPTRSFRVSGHDDQVAMLMIVVVGFAVALLTRSQSGAVERALRSENSERIQRQRFETTLASIGDAVIATDAEGRITFVNRIASALLKWPGDEAEGRALDEVFRIVNEVTRATVESPVARVLREGKIVGLANHTSLIGKDGTEVPIDDSAAPIRDADGNILGAVLVFRDVTGRRRTEKQLAEQAKLLEQAAAEARSQRQRLGLALTAGKMGVFEVDPAAKVFWWSPETYSLFGVSPAEFKPARDSFAALIHPGDKENFMQYWDENTAEFQPINHEFRILKPDGKERWISCRGTPRYDDGGSPIHYSGLFLDITERREADQVLRKFEKLSAAARLSAAIAHEINNPLSAMSNLIYLAKKAPGVPQSIAELLVQAEHELERVAHVTRQALGFYRESSRAEAIDVPELIDSVLKVLSTRIEEKKITIERDFVEGARVDGVRGEIRQVVSNLLANAIEAVQVGGTISVATHQADAGEERAVEIIVADDGHGIAPEHLDHIFEPFFSTKPGTGTGLGLWAAKEIVGRHHGSIEVQRGQSDGRGATFAVRLPSEAGGRISSAPSDPRKSARAEQDGSQRDDARKLG</sequence>
<feature type="domain" description="PAC" evidence="18">
    <location>
        <begin position="559"/>
        <end position="611"/>
    </location>
</feature>
<dbReference type="InterPro" id="IPR013655">
    <property type="entry name" value="PAS_fold_3"/>
</dbReference>
<dbReference type="SMART" id="SM00091">
    <property type="entry name" value="PAS"/>
    <property type="match status" value="2"/>
</dbReference>
<evidence type="ECO:0000256" key="6">
    <source>
        <dbReference type="ARBA" id="ARBA00022692"/>
    </source>
</evidence>
<feature type="compositionally biased region" description="Basic and acidic residues" evidence="14">
    <location>
        <begin position="846"/>
        <end position="867"/>
    </location>
</feature>
<name>A0A2N9LUG0_9BACT</name>
<evidence type="ECO:0000256" key="10">
    <source>
        <dbReference type="ARBA" id="ARBA00022989"/>
    </source>
</evidence>
<dbReference type="GO" id="GO:0005524">
    <property type="term" value="F:ATP binding"/>
    <property type="evidence" value="ECO:0007669"/>
    <property type="project" value="UniProtKB-KW"/>
</dbReference>
<dbReference type="Pfam" id="PF08448">
    <property type="entry name" value="PAS_4"/>
    <property type="match status" value="1"/>
</dbReference>
<feature type="coiled-coil region" evidence="13">
    <location>
        <begin position="460"/>
        <end position="487"/>
    </location>
</feature>
<dbReference type="InterPro" id="IPR025201">
    <property type="entry name" value="KdpD_TM"/>
</dbReference>
<dbReference type="CDD" id="cd00075">
    <property type="entry name" value="HATPase"/>
    <property type="match status" value="1"/>
</dbReference>
<evidence type="ECO:0000259" key="16">
    <source>
        <dbReference type="PROSITE" id="PS50109"/>
    </source>
</evidence>
<dbReference type="GO" id="GO:0016020">
    <property type="term" value="C:membrane"/>
    <property type="evidence" value="ECO:0007669"/>
    <property type="project" value="UniProtKB-SubCell"/>
</dbReference>
<dbReference type="InterPro" id="IPR000700">
    <property type="entry name" value="PAS-assoc_C"/>
</dbReference>
<feature type="transmembrane region" description="Helical" evidence="15">
    <location>
        <begin position="303"/>
        <end position="319"/>
    </location>
</feature>
<keyword evidence="8 19" id="KW-0418">Kinase</keyword>
<dbReference type="EC" id="2.7.13.3" evidence="3"/>
<evidence type="ECO:0000256" key="14">
    <source>
        <dbReference type="SAM" id="MobiDB-lite"/>
    </source>
</evidence>
<dbReference type="CDD" id="cd19410">
    <property type="entry name" value="HK9-like_sensor"/>
    <property type="match status" value="1"/>
</dbReference>
<dbReference type="InterPro" id="IPR001610">
    <property type="entry name" value="PAC"/>
</dbReference>
<dbReference type="InterPro" id="IPR038318">
    <property type="entry name" value="KdpD_sf"/>
</dbReference>
<dbReference type="Pfam" id="PF02518">
    <property type="entry name" value="HATPase_c"/>
    <property type="match status" value="1"/>
</dbReference>
<accession>A0A2N9LUG0</accession>
<dbReference type="NCBIfam" id="TIGR00229">
    <property type="entry name" value="sensory_box"/>
    <property type="match status" value="2"/>
</dbReference>
<protein>
    <recommendedName>
        <fullName evidence="3">histidine kinase</fullName>
        <ecNumber evidence="3">2.7.13.3</ecNumber>
    </recommendedName>
</protein>
<dbReference type="OrthoDB" id="9784397at2"/>
<dbReference type="EMBL" id="OKRB01000115">
    <property type="protein sequence ID" value="SPE26878.1"/>
    <property type="molecule type" value="Genomic_DNA"/>
</dbReference>
<dbReference type="Gene3D" id="1.20.120.620">
    <property type="entry name" value="Backbone structure of the membrane domain of e. Coli histidine kinase receptor kdpd"/>
    <property type="match status" value="1"/>
</dbReference>
<evidence type="ECO:0000313" key="19">
    <source>
        <dbReference type="EMBL" id="SPE26878.1"/>
    </source>
</evidence>
<feature type="domain" description="PAS" evidence="17">
    <location>
        <begin position="339"/>
        <end position="412"/>
    </location>
</feature>
<dbReference type="AlphaFoldDB" id="A0A2N9LUG0"/>
<dbReference type="InterPro" id="IPR036097">
    <property type="entry name" value="HisK_dim/P_sf"/>
</dbReference>
<dbReference type="InterPro" id="IPR004358">
    <property type="entry name" value="Sig_transdc_His_kin-like_C"/>
</dbReference>
<evidence type="ECO:0000259" key="17">
    <source>
        <dbReference type="PROSITE" id="PS50112"/>
    </source>
</evidence>
<evidence type="ECO:0000256" key="9">
    <source>
        <dbReference type="ARBA" id="ARBA00022840"/>
    </source>
</evidence>
<dbReference type="Gene3D" id="3.30.450.20">
    <property type="entry name" value="PAS domain"/>
    <property type="match status" value="2"/>
</dbReference>
<reference evidence="20" key="1">
    <citation type="submission" date="2018-02" db="EMBL/GenBank/DDBJ databases">
        <authorList>
            <person name="Hausmann B."/>
        </authorList>
    </citation>
    <scope>NUCLEOTIDE SEQUENCE [LARGE SCALE GENOMIC DNA]</scope>
    <source>
        <strain evidence="20">Peat soil MAG SbA5</strain>
    </source>
</reference>
<dbReference type="InterPro" id="IPR035965">
    <property type="entry name" value="PAS-like_dom_sf"/>
</dbReference>
<keyword evidence="10 15" id="KW-1133">Transmembrane helix</keyword>
<comment type="subcellular location">
    <subcellularLocation>
        <location evidence="2">Membrane</location>
        <topology evidence="2">Multi-pass membrane protein</topology>
    </subcellularLocation>
</comment>
<dbReference type="PANTHER" id="PTHR43065">
    <property type="entry name" value="SENSOR HISTIDINE KINASE"/>
    <property type="match status" value="1"/>
</dbReference>
<dbReference type="Gene3D" id="1.10.287.130">
    <property type="match status" value="1"/>
</dbReference>
<keyword evidence="4" id="KW-0597">Phosphoprotein</keyword>
<dbReference type="CDD" id="cd00130">
    <property type="entry name" value="PAS"/>
    <property type="match status" value="2"/>
</dbReference>
<feature type="domain" description="PAS" evidence="17">
    <location>
        <begin position="484"/>
        <end position="547"/>
    </location>
</feature>
<evidence type="ECO:0000256" key="8">
    <source>
        <dbReference type="ARBA" id="ARBA00022777"/>
    </source>
</evidence>
<feature type="transmembrane region" description="Helical" evidence="15">
    <location>
        <begin position="225"/>
        <end position="242"/>
    </location>
</feature>
<organism evidence="19 20">
    <name type="scientific">Candidatus Sulfuritelmatomonas gaucii</name>
    <dbReference type="NCBI Taxonomy" id="2043161"/>
    <lineage>
        <taxon>Bacteria</taxon>
        <taxon>Pseudomonadati</taxon>
        <taxon>Acidobacteriota</taxon>
        <taxon>Terriglobia</taxon>
        <taxon>Terriglobales</taxon>
        <taxon>Acidobacteriaceae</taxon>
        <taxon>Candidatus Sulfuritelmatomonas</taxon>
    </lineage>
</organism>
<dbReference type="Gene3D" id="3.30.565.10">
    <property type="entry name" value="Histidine kinase-like ATPase, C-terminal domain"/>
    <property type="match status" value="1"/>
</dbReference>
<feature type="domain" description="PAC" evidence="18">
    <location>
        <begin position="417"/>
        <end position="469"/>
    </location>
</feature>
<evidence type="ECO:0000256" key="2">
    <source>
        <dbReference type="ARBA" id="ARBA00004141"/>
    </source>
</evidence>
<dbReference type="InterPro" id="IPR000014">
    <property type="entry name" value="PAS"/>
</dbReference>
<dbReference type="PROSITE" id="PS50112">
    <property type="entry name" value="PAS"/>
    <property type="match status" value="2"/>
</dbReference>
<dbReference type="PROSITE" id="PS50113">
    <property type="entry name" value="PAC"/>
    <property type="match status" value="2"/>
</dbReference>
<evidence type="ECO:0000256" key="3">
    <source>
        <dbReference type="ARBA" id="ARBA00012438"/>
    </source>
</evidence>
<dbReference type="InterPro" id="IPR005467">
    <property type="entry name" value="His_kinase_dom"/>
</dbReference>
<feature type="domain" description="Histidine kinase" evidence="16">
    <location>
        <begin position="624"/>
        <end position="836"/>
    </location>
</feature>
<dbReference type="InterPro" id="IPR003661">
    <property type="entry name" value="HisK_dim/P_dom"/>
</dbReference>
<dbReference type="GO" id="GO:0000155">
    <property type="term" value="F:phosphorelay sensor kinase activity"/>
    <property type="evidence" value="ECO:0007669"/>
    <property type="project" value="InterPro"/>
</dbReference>
<evidence type="ECO:0000256" key="4">
    <source>
        <dbReference type="ARBA" id="ARBA00022553"/>
    </source>
</evidence>
<dbReference type="Pfam" id="PF08447">
    <property type="entry name" value="PAS_3"/>
    <property type="match status" value="1"/>
</dbReference>
<dbReference type="Pfam" id="PF13493">
    <property type="entry name" value="DUF4118"/>
    <property type="match status" value="1"/>
</dbReference>
<dbReference type="Gene3D" id="2.10.70.100">
    <property type="match status" value="1"/>
</dbReference>
<evidence type="ECO:0000256" key="1">
    <source>
        <dbReference type="ARBA" id="ARBA00000085"/>
    </source>
</evidence>
<dbReference type="SMART" id="SM00387">
    <property type="entry name" value="HATPase_c"/>
    <property type="match status" value="1"/>
</dbReference>
<dbReference type="InterPro" id="IPR013656">
    <property type="entry name" value="PAS_4"/>
</dbReference>
<keyword evidence="11" id="KW-0902">Two-component regulatory system</keyword>
<evidence type="ECO:0000256" key="15">
    <source>
        <dbReference type="SAM" id="Phobius"/>
    </source>
</evidence>
<dbReference type="Pfam" id="PF05227">
    <property type="entry name" value="CHASE3"/>
    <property type="match status" value="1"/>
</dbReference>
<dbReference type="SMART" id="SM00388">
    <property type="entry name" value="HisKA"/>
    <property type="match status" value="1"/>
</dbReference>
<dbReference type="PANTHER" id="PTHR43065:SF10">
    <property type="entry name" value="PEROXIDE STRESS-ACTIVATED HISTIDINE KINASE MAK3"/>
    <property type="match status" value="1"/>
</dbReference>
<evidence type="ECO:0000256" key="12">
    <source>
        <dbReference type="ARBA" id="ARBA00023136"/>
    </source>
</evidence>
<gene>
    <name evidence="19" type="ORF">SBA5_560044</name>
</gene>
<evidence type="ECO:0000256" key="5">
    <source>
        <dbReference type="ARBA" id="ARBA00022679"/>
    </source>
</evidence>
<evidence type="ECO:0000313" key="20">
    <source>
        <dbReference type="Proteomes" id="UP000239735"/>
    </source>
</evidence>
<keyword evidence="7" id="KW-0547">Nucleotide-binding</keyword>
<feature type="transmembrane region" description="Helical" evidence="15">
    <location>
        <begin position="272"/>
        <end position="291"/>
    </location>
</feature>
<evidence type="ECO:0000256" key="13">
    <source>
        <dbReference type="SAM" id="Coils"/>
    </source>
</evidence>
<dbReference type="Proteomes" id="UP000239735">
    <property type="component" value="Unassembled WGS sequence"/>
</dbReference>
<dbReference type="SUPFAM" id="SSF47384">
    <property type="entry name" value="Homodimeric domain of signal transducing histidine kinase"/>
    <property type="match status" value="1"/>
</dbReference>
<keyword evidence="13" id="KW-0175">Coiled coil</keyword>
<evidence type="ECO:0000256" key="7">
    <source>
        <dbReference type="ARBA" id="ARBA00022741"/>
    </source>
</evidence>
<dbReference type="SUPFAM" id="SSF55874">
    <property type="entry name" value="ATPase domain of HSP90 chaperone/DNA topoisomerase II/histidine kinase"/>
    <property type="match status" value="1"/>
</dbReference>
<feature type="transmembrane region" description="Helical" evidence="15">
    <location>
        <begin position="249"/>
        <end position="266"/>
    </location>
</feature>
<dbReference type="InterPro" id="IPR007891">
    <property type="entry name" value="CHASE3"/>
</dbReference>
<dbReference type="PRINTS" id="PR00344">
    <property type="entry name" value="BCTRLSENSOR"/>
</dbReference>
<feature type="transmembrane region" description="Helical" evidence="15">
    <location>
        <begin position="182"/>
        <end position="205"/>
    </location>
</feature>
<dbReference type="InterPro" id="IPR003594">
    <property type="entry name" value="HATPase_dom"/>
</dbReference>
<dbReference type="PROSITE" id="PS50109">
    <property type="entry name" value="HIS_KIN"/>
    <property type="match status" value="1"/>
</dbReference>
<comment type="catalytic activity">
    <reaction evidence="1">
        <text>ATP + protein L-histidine = ADP + protein N-phospho-L-histidine.</text>
        <dbReference type="EC" id="2.7.13.3"/>
    </reaction>
</comment>
<keyword evidence="9" id="KW-0067">ATP-binding</keyword>
<feature type="region of interest" description="Disordered" evidence="14">
    <location>
        <begin position="830"/>
        <end position="867"/>
    </location>
</feature>
<keyword evidence="12 15" id="KW-0472">Membrane</keyword>
<keyword evidence="6 15" id="KW-0812">Transmembrane</keyword>
<dbReference type="CDD" id="cd00082">
    <property type="entry name" value="HisKA"/>
    <property type="match status" value="1"/>
</dbReference>
<feature type="transmembrane region" description="Helical" evidence="15">
    <location>
        <begin position="15"/>
        <end position="33"/>
    </location>
</feature>
<dbReference type="SMART" id="SM00086">
    <property type="entry name" value="PAC"/>
    <property type="match status" value="2"/>
</dbReference>
<dbReference type="SUPFAM" id="SSF55785">
    <property type="entry name" value="PYP-like sensor domain (PAS domain)"/>
    <property type="match status" value="2"/>
</dbReference>
<keyword evidence="5 19" id="KW-0808">Transferase</keyword>